<gene>
    <name evidence="3" type="ordered locus">Rcas_0184</name>
</gene>
<reference evidence="3 4" key="1">
    <citation type="submission" date="2007-08" db="EMBL/GenBank/DDBJ databases">
        <title>Complete sequence of Roseiflexus castenholzii DSM 13941.</title>
        <authorList>
            <consortium name="US DOE Joint Genome Institute"/>
            <person name="Copeland A."/>
            <person name="Lucas S."/>
            <person name="Lapidus A."/>
            <person name="Barry K."/>
            <person name="Glavina del Rio T."/>
            <person name="Dalin E."/>
            <person name="Tice H."/>
            <person name="Pitluck S."/>
            <person name="Thompson L.S."/>
            <person name="Brettin T."/>
            <person name="Bruce D."/>
            <person name="Detter J.C."/>
            <person name="Han C."/>
            <person name="Tapia R."/>
            <person name="Schmutz J."/>
            <person name="Larimer F."/>
            <person name="Land M."/>
            <person name="Hauser L."/>
            <person name="Kyrpides N."/>
            <person name="Mikhailova N."/>
            <person name="Bryant D.A."/>
            <person name="Hanada S."/>
            <person name="Tsukatani Y."/>
            <person name="Richardson P."/>
        </authorList>
    </citation>
    <scope>NUCLEOTIDE SEQUENCE [LARGE SCALE GENOMIC DNA]</scope>
    <source>
        <strain evidence="4">DSM 13941 / HLO8</strain>
    </source>
</reference>
<keyword evidence="4" id="KW-1185">Reference proteome</keyword>
<dbReference type="InterPro" id="IPR012340">
    <property type="entry name" value="NA-bd_OB-fold"/>
</dbReference>
<protein>
    <submittedName>
        <fullName evidence="3">RNA binding S1 domain protein</fullName>
    </submittedName>
</protein>
<dbReference type="STRING" id="383372.Rcas_0184"/>
<dbReference type="HOGENOM" id="CLU_1061211_0_0_0"/>
<dbReference type="KEGG" id="rca:Rcas_0184"/>
<dbReference type="Pfam" id="PF00575">
    <property type="entry name" value="S1"/>
    <property type="match status" value="1"/>
</dbReference>
<dbReference type="PROSITE" id="PS50126">
    <property type="entry name" value="S1"/>
    <property type="match status" value="1"/>
</dbReference>
<feature type="domain" description="S1 motif" evidence="2">
    <location>
        <begin position="184"/>
        <end position="253"/>
    </location>
</feature>
<organism evidence="3 4">
    <name type="scientific">Roseiflexus castenholzii (strain DSM 13941 / HLO8)</name>
    <dbReference type="NCBI Taxonomy" id="383372"/>
    <lineage>
        <taxon>Bacteria</taxon>
        <taxon>Bacillati</taxon>
        <taxon>Chloroflexota</taxon>
        <taxon>Chloroflexia</taxon>
        <taxon>Chloroflexales</taxon>
        <taxon>Roseiflexineae</taxon>
        <taxon>Roseiflexaceae</taxon>
        <taxon>Roseiflexus</taxon>
    </lineage>
</organism>
<dbReference type="EMBL" id="CP000804">
    <property type="protein sequence ID" value="ABU56317.1"/>
    <property type="molecule type" value="Genomic_DNA"/>
</dbReference>
<dbReference type="InterPro" id="IPR003029">
    <property type="entry name" value="S1_domain"/>
</dbReference>
<evidence type="ECO:0000313" key="3">
    <source>
        <dbReference type="EMBL" id="ABU56317.1"/>
    </source>
</evidence>
<sequence>MRNTGMTNDLMERASAMALDLCAARVDPNEAQKALAYLRAQKDSKAYFAYLQAIGNNGRAVIRSNQTIKYYSHLLEASQQHLCNLSPPNMVLILAWAIRLLRYYNAVPEEERQPLDVVHVPTPSSDPLPSPAPSRPPSATQSAPARPSPSLAQPAARPPSAPSPAPPAAQTAPPAPPASIPLPGEVFSGEVLEVDEDAVAVKVKNFNPKRVIGVIRAETIPDRNTARYSAGNTARVEVVAVQQKGNRTILELKPAPKKKARS</sequence>
<feature type="compositionally biased region" description="Low complexity" evidence="1">
    <location>
        <begin position="137"/>
        <end position="155"/>
    </location>
</feature>
<feature type="region of interest" description="Disordered" evidence="1">
    <location>
        <begin position="117"/>
        <end position="182"/>
    </location>
</feature>
<feature type="compositionally biased region" description="Pro residues" evidence="1">
    <location>
        <begin position="156"/>
        <end position="180"/>
    </location>
</feature>
<name>A7NFT6_ROSCS</name>
<dbReference type="Gene3D" id="2.40.50.140">
    <property type="entry name" value="Nucleic acid-binding proteins"/>
    <property type="match status" value="1"/>
</dbReference>
<dbReference type="Proteomes" id="UP000000263">
    <property type="component" value="Chromosome"/>
</dbReference>
<dbReference type="eggNOG" id="ENOG502ZBZZ">
    <property type="taxonomic scope" value="Bacteria"/>
</dbReference>
<evidence type="ECO:0000313" key="4">
    <source>
        <dbReference type="Proteomes" id="UP000000263"/>
    </source>
</evidence>
<dbReference type="AlphaFoldDB" id="A7NFT6"/>
<evidence type="ECO:0000256" key="1">
    <source>
        <dbReference type="SAM" id="MobiDB-lite"/>
    </source>
</evidence>
<feature type="compositionally biased region" description="Pro residues" evidence="1">
    <location>
        <begin position="124"/>
        <end position="136"/>
    </location>
</feature>
<dbReference type="GO" id="GO:0003676">
    <property type="term" value="F:nucleic acid binding"/>
    <property type="evidence" value="ECO:0007669"/>
    <property type="project" value="InterPro"/>
</dbReference>
<dbReference type="OrthoDB" id="163537at2"/>
<proteinExistence type="predicted"/>
<evidence type="ECO:0000259" key="2">
    <source>
        <dbReference type="PROSITE" id="PS50126"/>
    </source>
</evidence>
<dbReference type="SMART" id="SM00316">
    <property type="entry name" value="S1"/>
    <property type="match status" value="1"/>
</dbReference>
<accession>A7NFT6</accession>